<name>A0A2W1NJC2_PAEXE</name>
<protein>
    <submittedName>
        <fullName evidence="1">Uncharacterized protein</fullName>
    </submittedName>
</protein>
<evidence type="ECO:0000313" key="2">
    <source>
        <dbReference type="Proteomes" id="UP000214746"/>
    </source>
</evidence>
<dbReference type="AlphaFoldDB" id="A0A2W1NJC2"/>
<sequence>MVGERDESKWKNNKPIVLWVQIRKEDIGKYTIRNKINAKFHGPVSAILPATIIPDSIKIVDQIGSLEKAALVNELKQIDAPAFFIKDMSLHKETQTLQVDLYNFEGQRLKFISLKTTMGVNGT</sequence>
<dbReference type="Proteomes" id="UP000214746">
    <property type="component" value="Unassembled WGS sequence"/>
</dbReference>
<dbReference type="EMBL" id="NHRJ02000014">
    <property type="protein sequence ID" value="PZE19625.1"/>
    <property type="molecule type" value="Genomic_DNA"/>
</dbReference>
<proteinExistence type="predicted"/>
<organism evidence="1 2">
    <name type="scientific">Paenibacillus xerothermodurans</name>
    <dbReference type="NCBI Taxonomy" id="1977292"/>
    <lineage>
        <taxon>Bacteria</taxon>
        <taxon>Bacillati</taxon>
        <taxon>Bacillota</taxon>
        <taxon>Bacilli</taxon>
        <taxon>Bacillales</taxon>
        <taxon>Paenibacillaceae</taxon>
        <taxon>Paenibacillus</taxon>
    </lineage>
</organism>
<evidence type="ECO:0000313" key="1">
    <source>
        <dbReference type="EMBL" id="PZE19625.1"/>
    </source>
</evidence>
<comment type="caution">
    <text evidence="1">The sequence shown here is derived from an EMBL/GenBank/DDBJ whole genome shotgun (WGS) entry which is preliminary data.</text>
</comment>
<dbReference type="RefSeq" id="WP_089201173.1">
    <property type="nucleotide sequence ID" value="NZ_NHRJ02000014.1"/>
</dbReference>
<reference evidence="1" key="1">
    <citation type="submission" date="2018-06" db="EMBL/GenBank/DDBJ databases">
        <title>Paenibacillus xerothermodurans sp. nov. an extremely dry heat resistant spore forming bacterium isolated from the soil of Cape Canaveral, Florida.</title>
        <authorList>
            <person name="Seuylemezian A."/>
            <person name="Kaur N."/>
            <person name="Patil P."/>
            <person name="Patil P."/>
            <person name="Mayilraj S."/>
            <person name="Vaishampayan P."/>
        </authorList>
    </citation>
    <scope>NUCLEOTIDE SEQUENCE [LARGE SCALE GENOMIC DNA]</scope>
    <source>
        <strain evidence="1">ATCC 27380</strain>
    </source>
</reference>
<accession>A0A2W1NJC2</accession>
<gene>
    <name evidence="1" type="ORF">CBW46_016895</name>
</gene>
<keyword evidence="2" id="KW-1185">Reference proteome</keyword>